<evidence type="ECO:0000313" key="2">
    <source>
        <dbReference type="Proteomes" id="UP000009009"/>
    </source>
</evidence>
<protein>
    <submittedName>
        <fullName evidence="1">Fmp46p</fullName>
    </submittedName>
</protein>
<accession>H0GXQ6</accession>
<name>H0GXQ6_SACCK</name>
<proteinExistence type="predicted"/>
<dbReference type="AlphaFoldDB" id="H0GXQ6"/>
<reference evidence="1 2" key="1">
    <citation type="journal article" date="2012" name="FEMS Yeast Res.">
        <title>The genome sequence of the wine yeast VIN7 reveals an allotriploid hybrid genome with Saccharomyces cerevisiae and Saccharomyces kudriavzevii origins.</title>
        <authorList>
            <person name="Borneman A.R."/>
            <person name="Desany B.A."/>
            <person name="Riches D."/>
            <person name="Affourtit J.P."/>
            <person name="Forgan A.H."/>
            <person name="Pretorius I.S."/>
            <person name="Egholm M."/>
            <person name="Chambers P.J."/>
        </authorList>
    </citation>
    <scope>NUCLEOTIDE SEQUENCE [LARGE SCALE GENOMIC DNA]</scope>
    <source>
        <strain evidence="1 2">VIN7</strain>
    </source>
</reference>
<dbReference type="EMBL" id="AGVY01000295">
    <property type="protein sequence ID" value="EHN01400.1"/>
    <property type="molecule type" value="Genomic_DNA"/>
</dbReference>
<gene>
    <name evidence="1" type="ORF">VIN7_8448</name>
</gene>
<dbReference type="HOGENOM" id="CLU_1220291_0_0_1"/>
<evidence type="ECO:0000313" key="1">
    <source>
        <dbReference type="EMBL" id="EHN01400.1"/>
    </source>
</evidence>
<organism evidence="1 2">
    <name type="scientific">Saccharomyces cerevisiae x Saccharomyces kudriavzevii (strain VIN7)</name>
    <name type="common">Yeast</name>
    <dbReference type="NCBI Taxonomy" id="1095631"/>
    <lineage>
        <taxon>Eukaryota</taxon>
        <taxon>Fungi</taxon>
        <taxon>Dikarya</taxon>
        <taxon>Ascomycota</taxon>
        <taxon>Saccharomycotina</taxon>
        <taxon>Saccharomycetes</taxon>
        <taxon>Saccharomycetales</taxon>
        <taxon>Saccharomycetaceae</taxon>
        <taxon>Saccharomyces</taxon>
    </lineage>
</organism>
<sequence>MMCLSMSAGSLPTSLFSQSTHSASFAFHRPFWTHFCRSIPNVGSVCLYLSTESSFGICLCSETGPCGHDVLMYCSWSHVGKRLAISTSNRRDTSAFSNWRHFCDLVLDAMSLVNNEMVRGCLCSVFQNDIYCFGFAMFSLASTYAFLHPTILSGFYMPLSKAGWDPVHCVPVPNQAGGRQEGHDRSRKTAIVGISRSVADLQRFCWLPRTRLQRPKRIKEPAAPFKC</sequence>
<comment type="caution">
    <text evidence="1">The sequence shown here is derived from an EMBL/GenBank/DDBJ whole genome shotgun (WGS) entry which is preliminary data.</text>
</comment>
<keyword evidence="2" id="KW-1185">Reference proteome</keyword>
<dbReference type="Proteomes" id="UP000009009">
    <property type="component" value="Unassembled WGS sequence"/>
</dbReference>